<feature type="domain" description="Radical SAM core" evidence="5">
    <location>
        <begin position="21"/>
        <end position="237"/>
    </location>
</feature>
<dbReference type="SFLD" id="SFLDS00029">
    <property type="entry name" value="Radical_SAM"/>
    <property type="match status" value="1"/>
</dbReference>
<reference evidence="6 7" key="1">
    <citation type="submission" date="2012-04" db="EMBL/GenBank/DDBJ databases">
        <title>The Genome Sequence of Bacillus cereus HuA2-1.</title>
        <authorList>
            <consortium name="The Broad Institute Genome Sequencing Platform"/>
            <consortium name="The Broad Institute Genome Sequencing Center for Infectious Disease"/>
            <person name="Feldgarden M."/>
            <person name="Van der Auwera G.A."/>
            <person name="Mahillon J."/>
            <person name="Duprez V."/>
            <person name="Timmery S."/>
            <person name="Mattelet C."/>
            <person name="Dierick K."/>
            <person name="Sun M."/>
            <person name="Yu Z."/>
            <person name="Zhu L."/>
            <person name="Hu X."/>
            <person name="Shank E.B."/>
            <person name="Swiecicka I."/>
            <person name="Hansen B.M."/>
            <person name="Andrup L."/>
            <person name="Young S.K."/>
            <person name="Zeng Q."/>
            <person name="Gargeya S."/>
            <person name="Fitzgerald M."/>
            <person name="Haas B."/>
            <person name="Abouelleil A."/>
            <person name="Alvarado L."/>
            <person name="Arachchi H.M."/>
            <person name="Berlin A."/>
            <person name="Chapman S.B."/>
            <person name="Goldberg J."/>
            <person name="Griggs A."/>
            <person name="Gujja S."/>
            <person name="Hansen M."/>
            <person name="Howarth C."/>
            <person name="Imamovic A."/>
            <person name="Larimer J."/>
            <person name="McCowen C."/>
            <person name="Montmayeur A."/>
            <person name="Murphy C."/>
            <person name="Neiman D."/>
            <person name="Pearson M."/>
            <person name="Priest M."/>
            <person name="Roberts A."/>
            <person name="Saif S."/>
            <person name="Shea T."/>
            <person name="Sisk P."/>
            <person name="Sykes S."/>
            <person name="Wortman J."/>
            <person name="Nusbaum C."/>
            <person name="Birren B."/>
        </authorList>
    </citation>
    <scope>NUCLEOTIDE SEQUENCE [LARGE SCALE GENOMIC DNA]</scope>
    <source>
        <strain evidence="6 7">HuA2-1</strain>
    </source>
</reference>
<dbReference type="RefSeq" id="WP_002139837.1">
    <property type="nucleotide sequence ID" value="NZ_JH804676.1"/>
</dbReference>
<evidence type="ECO:0000256" key="4">
    <source>
        <dbReference type="ARBA" id="ARBA00023014"/>
    </source>
</evidence>
<evidence type="ECO:0000256" key="3">
    <source>
        <dbReference type="ARBA" id="ARBA00023004"/>
    </source>
</evidence>
<dbReference type="PANTHER" id="PTHR11228">
    <property type="entry name" value="RADICAL SAM DOMAIN PROTEIN"/>
    <property type="match status" value="1"/>
</dbReference>
<evidence type="ECO:0000256" key="2">
    <source>
        <dbReference type="ARBA" id="ARBA00022723"/>
    </source>
</evidence>
<dbReference type="PROSITE" id="PS51918">
    <property type="entry name" value="RADICAL_SAM"/>
    <property type="match status" value="1"/>
</dbReference>
<protein>
    <submittedName>
        <fullName evidence="6">Radical SAM additional 4Fe4S-binding domain-containing protein</fullName>
    </submittedName>
</protein>
<dbReference type="AlphaFoldDB" id="J9B5Y8"/>
<name>J9B5Y8_BACCE</name>
<dbReference type="HOGENOM" id="CLU_009273_1_0_9"/>
<keyword evidence="2" id="KW-0479">Metal-binding</keyword>
<dbReference type="GO" id="GO:0051536">
    <property type="term" value="F:iron-sulfur cluster binding"/>
    <property type="evidence" value="ECO:0007669"/>
    <property type="project" value="UniProtKB-KW"/>
</dbReference>
<dbReference type="CDD" id="cd01335">
    <property type="entry name" value="Radical_SAM"/>
    <property type="match status" value="1"/>
</dbReference>
<dbReference type="InterPro" id="IPR007197">
    <property type="entry name" value="rSAM"/>
</dbReference>
<evidence type="ECO:0000256" key="1">
    <source>
        <dbReference type="ARBA" id="ARBA00022691"/>
    </source>
</evidence>
<evidence type="ECO:0000313" key="7">
    <source>
        <dbReference type="Proteomes" id="UP000004136"/>
    </source>
</evidence>
<dbReference type="InterPro" id="IPR058240">
    <property type="entry name" value="rSAM_sf"/>
</dbReference>
<evidence type="ECO:0000313" key="6">
    <source>
        <dbReference type="EMBL" id="EJV74129.1"/>
    </source>
</evidence>
<organism evidence="6 7">
    <name type="scientific">Bacillus cereus HuA2-1</name>
    <dbReference type="NCBI Taxonomy" id="1053201"/>
    <lineage>
        <taxon>Bacteria</taxon>
        <taxon>Bacillati</taxon>
        <taxon>Bacillota</taxon>
        <taxon>Bacilli</taxon>
        <taxon>Bacillales</taxon>
        <taxon>Bacillaceae</taxon>
        <taxon>Bacillus</taxon>
        <taxon>Bacillus cereus group</taxon>
    </lineage>
</organism>
<gene>
    <name evidence="6" type="ORF">IG3_05951</name>
</gene>
<dbReference type="Pfam" id="PF04055">
    <property type="entry name" value="Radical_SAM"/>
    <property type="match status" value="1"/>
</dbReference>
<dbReference type="SFLD" id="SFLDG01386">
    <property type="entry name" value="main_SPASM_domain-containing"/>
    <property type="match status" value="1"/>
</dbReference>
<dbReference type="InterPro" id="IPR023885">
    <property type="entry name" value="4Fe4S-binding_SPASM_dom"/>
</dbReference>
<accession>J9B5Y8</accession>
<comment type="caution">
    <text evidence="6">The sequence shown here is derived from an EMBL/GenBank/DDBJ whole genome shotgun (WGS) entry which is preliminary data.</text>
</comment>
<dbReference type="Gene3D" id="3.20.20.70">
    <property type="entry name" value="Aldolase class I"/>
    <property type="match status" value="1"/>
</dbReference>
<dbReference type="EMBL" id="AHDV01000062">
    <property type="protein sequence ID" value="EJV74129.1"/>
    <property type="molecule type" value="Genomic_DNA"/>
</dbReference>
<dbReference type="PANTHER" id="PTHR11228:SF34">
    <property type="entry name" value="TUNGSTEN-CONTAINING ALDEHYDE FERREDOXIN OXIDOREDUCTASE COFACTOR MODIFYING PROTEIN"/>
    <property type="match status" value="1"/>
</dbReference>
<sequence length="351" mass="40489">MNSFDIKQKLWWHLEEVQKVVTNQPVWPIHFGIDPSNLCNHDCVWCSYTDVLPNKKMLDEIIIKSALDAMAENGTKAITWSGGGEPTTNPHLINCIEYAYSKGIEQAMYTNGQLLNDRYISAISKGFRFVRFSLDAGTDITYQRSHRVKPGVFNKVINNIKKIVDASCNTTIGISMIVHRINYKDIPILTKLMHEIGVNYVEFKPVIFAEHQGGKQYESSWWEQEVVPLLEKAKSYSTENFNVISVDHKFEDIRKFDFGRSYNCCLSQHLQGLINADGTLYVCCNQRGNENFKLGNLHEETLEEIWWGERRQKIINNINVSKCPPNCKGHEANKTLWHAKNKNEEYHPNFI</sequence>
<keyword evidence="1" id="KW-0949">S-adenosyl-L-methionine</keyword>
<dbReference type="OrthoDB" id="7021155at2"/>
<keyword evidence="4" id="KW-0411">Iron-sulfur</keyword>
<keyword evidence="3" id="KW-0408">Iron</keyword>
<proteinExistence type="predicted"/>
<dbReference type="GO" id="GO:0046872">
    <property type="term" value="F:metal ion binding"/>
    <property type="evidence" value="ECO:0007669"/>
    <property type="project" value="UniProtKB-KW"/>
</dbReference>
<evidence type="ECO:0000259" key="5">
    <source>
        <dbReference type="PROSITE" id="PS51918"/>
    </source>
</evidence>
<dbReference type="SFLD" id="SFLDG01067">
    <property type="entry name" value="SPASM/twitch_domain_containing"/>
    <property type="match status" value="1"/>
</dbReference>
<dbReference type="CDD" id="cd21109">
    <property type="entry name" value="SPASM"/>
    <property type="match status" value="1"/>
</dbReference>
<dbReference type="Proteomes" id="UP000004136">
    <property type="component" value="Unassembled WGS sequence"/>
</dbReference>
<dbReference type="PATRIC" id="fig|1053201.3.peg.6097"/>
<dbReference type="SUPFAM" id="SSF102114">
    <property type="entry name" value="Radical SAM enzymes"/>
    <property type="match status" value="1"/>
</dbReference>
<dbReference type="GO" id="GO:0003824">
    <property type="term" value="F:catalytic activity"/>
    <property type="evidence" value="ECO:0007669"/>
    <property type="project" value="InterPro"/>
</dbReference>
<dbReference type="InterPro" id="IPR050377">
    <property type="entry name" value="Radical_SAM_PqqE_MftC-like"/>
</dbReference>
<dbReference type="Pfam" id="PF13186">
    <property type="entry name" value="SPASM"/>
    <property type="match status" value="1"/>
</dbReference>
<dbReference type="InterPro" id="IPR013785">
    <property type="entry name" value="Aldolase_TIM"/>
</dbReference>